<organism evidence="1 2">
    <name type="scientific">Francisella philomiragia</name>
    <dbReference type="NCBI Taxonomy" id="28110"/>
    <lineage>
        <taxon>Bacteria</taxon>
        <taxon>Pseudomonadati</taxon>
        <taxon>Pseudomonadota</taxon>
        <taxon>Gammaproteobacteria</taxon>
        <taxon>Thiotrichales</taxon>
        <taxon>Francisellaceae</taxon>
        <taxon>Francisella</taxon>
    </lineage>
</organism>
<protein>
    <recommendedName>
        <fullName evidence="3">Sel1 repeat family protein</fullName>
    </recommendedName>
</protein>
<reference evidence="1 2" key="1">
    <citation type="submission" date="2014-04" db="EMBL/GenBank/DDBJ databases">
        <authorList>
            <person name="Bishop-Lilly K.A."/>
            <person name="Broomall S.M."/>
            <person name="Chain P.S."/>
            <person name="Chertkov O."/>
            <person name="Coyne S.R."/>
            <person name="Daligault H.E."/>
            <person name="Davenport K.W."/>
            <person name="Erkkila T."/>
            <person name="Frey K.G."/>
            <person name="Gibbons H.S."/>
            <person name="Gu W."/>
            <person name="Jaissle J."/>
            <person name="Johnson S.L."/>
            <person name="Koroleva G.I."/>
            <person name="Ladner J.T."/>
            <person name="Lo C.-C."/>
            <person name="Minogue T.D."/>
            <person name="Munk C."/>
            <person name="Palacios G.F."/>
            <person name="Redden C.L."/>
            <person name="Rosenzweig C.N."/>
            <person name="Scholz M.B."/>
            <person name="Teshima H."/>
            <person name="Xu Y."/>
        </authorList>
    </citation>
    <scope>NUCLEOTIDE SEQUENCE [LARGE SCALE GENOMIC DNA]</scope>
    <source>
        <strain evidence="1 2">FAJ</strain>
    </source>
</reference>
<proteinExistence type="predicted"/>
<dbReference type="RefSeq" id="WP_035737981.1">
    <property type="nucleotide sequence ID" value="NZ_JACTRV010000018.1"/>
</dbReference>
<name>A0AAW3DE79_9GAMM</name>
<comment type="caution">
    <text evidence="1">The sequence shown here is derived from an EMBL/GenBank/DDBJ whole genome shotgun (WGS) entry which is preliminary data.</text>
</comment>
<accession>A0AAW3DE79</accession>
<gene>
    <name evidence="1" type="ORF">DR78_1963</name>
</gene>
<sequence>MKKNILFIIIVFFYNFSFSNTIIKHIDSATNDQIYCIKGKESSSIKSFLDKYSKYGFNECLGNDFDEKDFIKLEELAKSNPKYYDYYLGMAYFLGYTPNNKRDLNEARKLFSESISLGDKKSGIMFCNTITEAKDAFQCYSQLENNEKYLNMALLYRPTSEKYCYYIDKLDVNKDINFYPLVMSCKLSQGKIDELSKENRYKLLNIIKDKKTGFSSKLISAEMLNNKKYILLLNELVSGNKY</sequence>
<dbReference type="SUPFAM" id="SSF81901">
    <property type="entry name" value="HCP-like"/>
    <property type="match status" value="1"/>
</dbReference>
<dbReference type="EMBL" id="JOUE01000001">
    <property type="protein sequence ID" value="KFJ44122.1"/>
    <property type="molecule type" value="Genomic_DNA"/>
</dbReference>
<evidence type="ECO:0000313" key="2">
    <source>
        <dbReference type="Proteomes" id="UP000029117"/>
    </source>
</evidence>
<evidence type="ECO:0008006" key="3">
    <source>
        <dbReference type="Google" id="ProtNLM"/>
    </source>
</evidence>
<evidence type="ECO:0000313" key="1">
    <source>
        <dbReference type="EMBL" id="KFJ44122.1"/>
    </source>
</evidence>
<dbReference type="Proteomes" id="UP000029117">
    <property type="component" value="Unassembled WGS sequence"/>
</dbReference>
<dbReference type="AlphaFoldDB" id="A0AAW3DE79"/>